<reference evidence="3" key="1">
    <citation type="submission" date="2013-01" db="EMBL/GenBank/DDBJ databases">
        <title>Draft Genome Sequence of a Mulberry Tree, Morus notabilis C.K. Schneid.</title>
        <authorList>
            <person name="He N."/>
            <person name="Zhao S."/>
        </authorList>
    </citation>
    <scope>NUCLEOTIDE SEQUENCE</scope>
</reference>
<dbReference type="EMBL" id="KE344346">
    <property type="protein sequence ID" value="EXB57398.1"/>
    <property type="molecule type" value="Genomic_DNA"/>
</dbReference>
<evidence type="ECO:0000256" key="1">
    <source>
        <dbReference type="SAM" id="MobiDB-lite"/>
    </source>
</evidence>
<sequence>MEEKVGLGILIGGGAGDGESGGGGGGDGEEEHWDWGWWRDSYDLYYRKMINKYSGNALFLGNYAKLLKEWDAGDEADEDRNENHGMRTKRKHEYHHPIFPKNSESRSLQFLVLKLANKMYIAEQSNSGNHI</sequence>
<evidence type="ECO:0000313" key="3">
    <source>
        <dbReference type="Proteomes" id="UP000030645"/>
    </source>
</evidence>
<accession>W9RK21</accession>
<protein>
    <submittedName>
        <fullName evidence="2">Uncharacterized protein</fullName>
    </submittedName>
</protein>
<dbReference type="AlphaFoldDB" id="W9RK21"/>
<evidence type="ECO:0000313" key="2">
    <source>
        <dbReference type="EMBL" id="EXB57398.1"/>
    </source>
</evidence>
<dbReference type="Proteomes" id="UP000030645">
    <property type="component" value="Unassembled WGS sequence"/>
</dbReference>
<feature type="compositionally biased region" description="Gly residues" evidence="1">
    <location>
        <begin position="11"/>
        <end position="26"/>
    </location>
</feature>
<organism evidence="2 3">
    <name type="scientific">Morus notabilis</name>
    <dbReference type="NCBI Taxonomy" id="981085"/>
    <lineage>
        <taxon>Eukaryota</taxon>
        <taxon>Viridiplantae</taxon>
        <taxon>Streptophyta</taxon>
        <taxon>Embryophyta</taxon>
        <taxon>Tracheophyta</taxon>
        <taxon>Spermatophyta</taxon>
        <taxon>Magnoliopsida</taxon>
        <taxon>eudicotyledons</taxon>
        <taxon>Gunneridae</taxon>
        <taxon>Pentapetalae</taxon>
        <taxon>rosids</taxon>
        <taxon>fabids</taxon>
        <taxon>Rosales</taxon>
        <taxon>Moraceae</taxon>
        <taxon>Moreae</taxon>
        <taxon>Morus</taxon>
    </lineage>
</organism>
<gene>
    <name evidence="2" type="ORF">L484_016451</name>
</gene>
<keyword evidence="3" id="KW-1185">Reference proteome</keyword>
<proteinExistence type="predicted"/>
<feature type="region of interest" description="Disordered" evidence="1">
    <location>
        <begin position="75"/>
        <end position="100"/>
    </location>
</feature>
<feature type="region of interest" description="Disordered" evidence="1">
    <location>
        <begin position="11"/>
        <end position="30"/>
    </location>
</feature>
<name>W9RK21_9ROSA</name>